<dbReference type="InterPro" id="IPR014710">
    <property type="entry name" value="RmlC-like_jellyroll"/>
</dbReference>
<dbReference type="Proteomes" id="UP000584824">
    <property type="component" value="Unassembled WGS sequence"/>
</dbReference>
<reference evidence="5 6" key="1">
    <citation type="submission" date="2020-08" db="EMBL/GenBank/DDBJ databases">
        <title>Genomic Encyclopedia of Type Strains, Phase IV (KMG-IV): sequencing the most valuable type-strain genomes for metagenomic binning, comparative biology and taxonomic classification.</title>
        <authorList>
            <person name="Goeker M."/>
        </authorList>
    </citation>
    <scope>NUCLEOTIDE SEQUENCE [LARGE SCALE GENOMIC DNA]</scope>
    <source>
        <strain evidence="5 6">DSM 26385</strain>
    </source>
</reference>
<evidence type="ECO:0000313" key="6">
    <source>
        <dbReference type="Proteomes" id="UP000584824"/>
    </source>
</evidence>
<dbReference type="Pfam" id="PF12833">
    <property type="entry name" value="HTH_18"/>
    <property type="match status" value="1"/>
</dbReference>
<dbReference type="Pfam" id="PF02311">
    <property type="entry name" value="AraC_binding"/>
    <property type="match status" value="1"/>
</dbReference>
<evidence type="ECO:0000256" key="3">
    <source>
        <dbReference type="ARBA" id="ARBA00023163"/>
    </source>
</evidence>
<evidence type="ECO:0000256" key="2">
    <source>
        <dbReference type="ARBA" id="ARBA00023125"/>
    </source>
</evidence>
<dbReference type="SUPFAM" id="SSF51215">
    <property type="entry name" value="Regulatory protein AraC"/>
    <property type="match status" value="1"/>
</dbReference>
<sequence length="274" mass="30592">MPTDRVERTRFWRDSRFLGMECMTATFITHEFSPHSHDTFSIGAIEAGCQVAMIRGEREVTGPGALYLINPGETHDGQPGAEEGYRYRMIYPDTQVLTDMLEETTGRTFQGTPSFGRQLLTDPQLATAFNRAHARLEDGTSALESEESMYSVLAAMFARHGSSIVVPRDYREPAGVRRARDYIASHFDAEIGLEDLAKASGLSRAHLIRAFRKHYFITPHAYQTDLRIRHARRLLSAGGTPSDVALACGFADQAHLTRHFKARTGLTPAKYRAA</sequence>
<keyword evidence="3" id="KW-0804">Transcription</keyword>
<evidence type="ECO:0000256" key="1">
    <source>
        <dbReference type="ARBA" id="ARBA00023015"/>
    </source>
</evidence>
<dbReference type="PROSITE" id="PS01124">
    <property type="entry name" value="HTH_ARAC_FAMILY_2"/>
    <property type="match status" value="1"/>
</dbReference>
<dbReference type="InterPro" id="IPR037923">
    <property type="entry name" value="HTH-like"/>
</dbReference>
<dbReference type="SUPFAM" id="SSF46689">
    <property type="entry name" value="Homeodomain-like"/>
    <property type="match status" value="2"/>
</dbReference>
<dbReference type="InterPro" id="IPR003313">
    <property type="entry name" value="AraC-bd"/>
</dbReference>
<organism evidence="5 6">
    <name type="scientific">Allorhizobium borbori</name>
    <dbReference type="NCBI Taxonomy" id="485907"/>
    <lineage>
        <taxon>Bacteria</taxon>
        <taxon>Pseudomonadati</taxon>
        <taxon>Pseudomonadota</taxon>
        <taxon>Alphaproteobacteria</taxon>
        <taxon>Hyphomicrobiales</taxon>
        <taxon>Rhizobiaceae</taxon>
        <taxon>Rhizobium/Agrobacterium group</taxon>
        <taxon>Allorhizobium</taxon>
    </lineage>
</organism>
<dbReference type="InterPro" id="IPR050204">
    <property type="entry name" value="AraC_XylS_family_regulators"/>
</dbReference>
<keyword evidence="2 5" id="KW-0238">DNA-binding</keyword>
<dbReference type="InterPro" id="IPR018060">
    <property type="entry name" value="HTH_AraC"/>
</dbReference>
<dbReference type="SMART" id="SM00342">
    <property type="entry name" value="HTH_ARAC"/>
    <property type="match status" value="1"/>
</dbReference>
<dbReference type="PANTHER" id="PTHR46796">
    <property type="entry name" value="HTH-TYPE TRANSCRIPTIONAL ACTIVATOR RHAS-RELATED"/>
    <property type="match status" value="1"/>
</dbReference>
<comment type="caution">
    <text evidence="5">The sequence shown here is derived from an EMBL/GenBank/DDBJ whole genome shotgun (WGS) entry which is preliminary data.</text>
</comment>
<feature type="domain" description="HTH araC/xylS-type" evidence="4">
    <location>
        <begin position="177"/>
        <end position="274"/>
    </location>
</feature>
<gene>
    <name evidence="5" type="ORF">GGQ66_001211</name>
</gene>
<name>A0A7W6P0N1_9HYPH</name>
<keyword evidence="6" id="KW-1185">Reference proteome</keyword>
<dbReference type="PANTHER" id="PTHR46796:SF2">
    <property type="entry name" value="TRANSCRIPTIONAL REGULATORY PROTEIN"/>
    <property type="match status" value="1"/>
</dbReference>
<dbReference type="EMBL" id="JACIDU010000004">
    <property type="protein sequence ID" value="MBB4102668.1"/>
    <property type="molecule type" value="Genomic_DNA"/>
</dbReference>
<dbReference type="GO" id="GO:0003700">
    <property type="term" value="F:DNA-binding transcription factor activity"/>
    <property type="evidence" value="ECO:0007669"/>
    <property type="project" value="InterPro"/>
</dbReference>
<keyword evidence="1" id="KW-0805">Transcription regulation</keyword>
<evidence type="ECO:0000313" key="5">
    <source>
        <dbReference type="EMBL" id="MBB4102668.1"/>
    </source>
</evidence>
<proteinExistence type="predicted"/>
<dbReference type="InterPro" id="IPR009057">
    <property type="entry name" value="Homeodomain-like_sf"/>
</dbReference>
<dbReference type="Gene3D" id="1.10.10.60">
    <property type="entry name" value="Homeodomain-like"/>
    <property type="match status" value="2"/>
</dbReference>
<dbReference type="Gene3D" id="2.60.120.10">
    <property type="entry name" value="Jelly Rolls"/>
    <property type="match status" value="1"/>
</dbReference>
<evidence type="ECO:0000259" key="4">
    <source>
        <dbReference type="PROSITE" id="PS01124"/>
    </source>
</evidence>
<accession>A0A7W6P0N1</accession>
<protein>
    <submittedName>
        <fullName evidence="5">AraC-like DNA-binding protein</fullName>
    </submittedName>
</protein>
<dbReference type="GO" id="GO:0043565">
    <property type="term" value="F:sequence-specific DNA binding"/>
    <property type="evidence" value="ECO:0007669"/>
    <property type="project" value="InterPro"/>
</dbReference>
<dbReference type="AlphaFoldDB" id="A0A7W6P0N1"/>